<accession>A0A0E9TZC5</accession>
<sequence length="40" mass="4544">MARKNNLKNPKPRVLVSDHSSHSHVSTAFTWDSKQDHSIS</sequence>
<reference evidence="2" key="1">
    <citation type="submission" date="2014-11" db="EMBL/GenBank/DDBJ databases">
        <authorList>
            <person name="Amaro Gonzalez C."/>
        </authorList>
    </citation>
    <scope>NUCLEOTIDE SEQUENCE</scope>
</reference>
<feature type="region of interest" description="Disordered" evidence="1">
    <location>
        <begin position="1"/>
        <end position="40"/>
    </location>
</feature>
<reference evidence="2" key="2">
    <citation type="journal article" date="2015" name="Fish Shellfish Immunol.">
        <title>Early steps in the European eel (Anguilla anguilla)-Vibrio vulnificus interaction in the gills: Role of the RtxA13 toxin.</title>
        <authorList>
            <person name="Callol A."/>
            <person name="Pajuelo D."/>
            <person name="Ebbesson L."/>
            <person name="Teles M."/>
            <person name="MacKenzie S."/>
            <person name="Amaro C."/>
        </authorList>
    </citation>
    <scope>NUCLEOTIDE SEQUENCE</scope>
</reference>
<feature type="compositionally biased region" description="Low complexity" evidence="1">
    <location>
        <begin position="14"/>
        <end position="26"/>
    </location>
</feature>
<dbReference type="EMBL" id="GBXM01050484">
    <property type="protein sequence ID" value="JAH58093.1"/>
    <property type="molecule type" value="Transcribed_RNA"/>
</dbReference>
<proteinExistence type="predicted"/>
<evidence type="ECO:0000313" key="2">
    <source>
        <dbReference type="EMBL" id="JAH58093.1"/>
    </source>
</evidence>
<name>A0A0E9TZC5_ANGAN</name>
<evidence type="ECO:0000256" key="1">
    <source>
        <dbReference type="SAM" id="MobiDB-lite"/>
    </source>
</evidence>
<organism evidence="2">
    <name type="scientific">Anguilla anguilla</name>
    <name type="common">European freshwater eel</name>
    <name type="synonym">Muraena anguilla</name>
    <dbReference type="NCBI Taxonomy" id="7936"/>
    <lineage>
        <taxon>Eukaryota</taxon>
        <taxon>Metazoa</taxon>
        <taxon>Chordata</taxon>
        <taxon>Craniata</taxon>
        <taxon>Vertebrata</taxon>
        <taxon>Euteleostomi</taxon>
        <taxon>Actinopterygii</taxon>
        <taxon>Neopterygii</taxon>
        <taxon>Teleostei</taxon>
        <taxon>Anguilliformes</taxon>
        <taxon>Anguillidae</taxon>
        <taxon>Anguilla</taxon>
    </lineage>
</organism>
<dbReference type="AlphaFoldDB" id="A0A0E9TZC5"/>
<protein>
    <submittedName>
        <fullName evidence="2">Uncharacterized protein</fullName>
    </submittedName>
</protein>